<organism evidence="1 2">
    <name type="scientific">Myroides albus</name>
    <dbReference type="NCBI Taxonomy" id="2562892"/>
    <lineage>
        <taxon>Bacteria</taxon>
        <taxon>Pseudomonadati</taxon>
        <taxon>Bacteroidota</taxon>
        <taxon>Flavobacteriia</taxon>
        <taxon>Flavobacteriales</taxon>
        <taxon>Flavobacteriaceae</taxon>
        <taxon>Myroides</taxon>
    </lineage>
</organism>
<dbReference type="RefSeq" id="WP_155091451.1">
    <property type="nucleotide sequence ID" value="NZ_CP102754.1"/>
</dbReference>
<protein>
    <submittedName>
        <fullName evidence="1">Uncharacterized protein</fullName>
    </submittedName>
</protein>
<keyword evidence="2" id="KW-1185">Reference proteome</keyword>
<reference evidence="1 2" key="1">
    <citation type="submission" date="2019-11" db="EMBL/GenBank/DDBJ databases">
        <title>Genome of Strain BIT-d1.</title>
        <authorList>
            <person name="Yang Y."/>
        </authorList>
    </citation>
    <scope>NUCLEOTIDE SEQUENCE [LARGE SCALE GENOMIC DNA]</scope>
    <source>
        <strain evidence="1 2">BIT-d1</strain>
    </source>
</reference>
<name>A0A6I3LGR7_9FLAO</name>
<gene>
    <name evidence="1" type="ORF">GJV76_04515</name>
</gene>
<proteinExistence type="predicted"/>
<evidence type="ECO:0000313" key="2">
    <source>
        <dbReference type="Proteomes" id="UP000438760"/>
    </source>
</evidence>
<evidence type="ECO:0000313" key="1">
    <source>
        <dbReference type="EMBL" id="MTG97403.1"/>
    </source>
</evidence>
<accession>A0A6I3LGR7</accession>
<dbReference type="Proteomes" id="UP000438760">
    <property type="component" value="Unassembled WGS sequence"/>
</dbReference>
<dbReference type="EMBL" id="WMJX01000006">
    <property type="protein sequence ID" value="MTG97403.1"/>
    <property type="molecule type" value="Genomic_DNA"/>
</dbReference>
<dbReference type="AlphaFoldDB" id="A0A6I3LGR7"/>
<dbReference type="OrthoDB" id="5360333at2"/>
<comment type="caution">
    <text evidence="1">The sequence shown here is derived from an EMBL/GenBank/DDBJ whole genome shotgun (WGS) entry which is preliminary data.</text>
</comment>
<sequence length="170" mass="20774">MELRKEILPQMNIAQKHYAQVLKSIRDYSQYINEYDDKHGIIYSKVEEYLSELTQKDLSQYNLSEWWEEEEMEVLAFRIALPDPLIVKHVSQEELTQVITKIKTFEDQLGQEEVLTFEQEFGLYLDEYYHKWLKLNFERYDYALFLRNRDKYGNYFEYSIQEIVRKLIGE</sequence>